<keyword evidence="3" id="KW-1185">Reference proteome</keyword>
<dbReference type="EMBL" id="MU155830">
    <property type="protein sequence ID" value="KAF9470849.1"/>
    <property type="molecule type" value="Genomic_DNA"/>
</dbReference>
<feature type="region of interest" description="Disordered" evidence="1">
    <location>
        <begin position="1"/>
        <end position="61"/>
    </location>
</feature>
<feature type="compositionally biased region" description="Acidic residues" evidence="1">
    <location>
        <begin position="46"/>
        <end position="60"/>
    </location>
</feature>
<dbReference type="InterPro" id="IPR036397">
    <property type="entry name" value="RNaseH_sf"/>
</dbReference>
<reference evidence="2" key="1">
    <citation type="submission" date="2020-11" db="EMBL/GenBank/DDBJ databases">
        <authorList>
            <consortium name="DOE Joint Genome Institute"/>
            <person name="Ahrendt S."/>
            <person name="Riley R."/>
            <person name="Andreopoulos W."/>
            <person name="Labutti K."/>
            <person name="Pangilinan J."/>
            <person name="Ruiz-Duenas F.J."/>
            <person name="Barrasa J.M."/>
            <person name="Sanchez-Garcia M."/>
            <person name="Camarero S."/>
            <person name="Miyauchi S."/>
            <person name="Serrano A."/>
            <person name="Linde D."/>
            <person name="Babiker R."/>
            <person name="Drula E."/>
            <person name="Ayuso-Fernandez I."/>
            <person name="Pacheco R."/>
            <person name="Padilla G."/>
            <person name="Ferreira P."/>
            <person name="Barriuso J."/>
            <person name="Kellner H."/>
            <person name="Castanera R."/>
            <person name="Alfaro M."/>
            <person name="Ramirez L."/>
            <person name="Pisabarro A.G."/>
            <person name="Kuo A."/>
            <person name="Tritt A."/>
            <person name="Lipzen A."/>
            <person name="He G."/>
            <person name="Yan M."/>
            <person name="Ng V."/>
            <person name="Cullen D."/>
            <person name="Martin F."/>
            <person name="Rosso M.-N."/>
            <person name="Henrissat B."/>
            <person name="Hibbett D."/>
            <person name="Martinez A.T."/>
            <person name="Grigoriev I.V."/>
        </authorList>
    </citation>
    <scope>NUCLEOTIDE SEQUENCE</scope>
    <source>
        <strain evidence="2">CIRM-BRFM 674</strain>
    </source>
</reference>
<sequence>MGKRKKSTTNRLNNLKKCRKATPSPPLPPSNSDPPRTPVNQSTSILDDEEHYNTTDEEPTFENMQRTFQLDGSRSPVKGAPIRFFCEFQIVTEADCEVEDSDIPSLDDVGPDSIDLLDDADEAEDEGSDGEESEDGDIDIDNEIQDIDADGEDWEMENNPFENEARYETETTGFGMHGALPGKLREAPTQIQASSALADINHLLFPKRRNHLGEECAGHTDPGFNSFKRSRIEGMRALLNLYTNCKSETYNRWGRSSCTAAISFNRGCYCAHQFRFLTRQFIRDRTLLPINPYGTWNHSMLVDEDLVNDVNLYLQELGDGITAKKLVDFLAREDVKAKHGIRRTITERTARRYLQTLGYRWRAAKKGQYVDGHEREDVVAYREKTFLPAWQALQDCMHNWSTENLPEFGPHRLGRRVIVWFHDESVFYAHDRRRRLWVHKDAPAKPYAKGDGASLMFAQFVSADFGWLAWAEKSAQRVMKPGKNKDGYFSNDDIIEQVHVAMDMVSERWPEFEHVFIYDNASTHLKRPDDSISARKMPKHIPKQGTNWGVEVIRRDKKTKKPVLKTTGKPEKDKIPMGDARFTDGTPQPLYFPRGHRREGIFKGMQIILEERGFENAARLPAECKGFKCKSPTNDCCCRRILFTQPDFANIPSILETACQKRGFKVIFLPKFHCELNFIEQCWGFAKRIYRLNPESSREDHLEKNAREALESVPLVSMRRFANQSRRFMDAYSRGLNGRQAAWASRKYRGHRVLPESLMDELEKAHIV</sequence>
<protein>
    <submittedName>
        <fullName evidence="2">Uncharacterized protein</fullName>
    </submittedName>
</protein>
<accession>A0A9P5YLN0</accession>
<dbReference type="PANTHER" id="PTHR35871">
    <property type="entry name" value="EXPRESSED PROTEIN"/>
    <property type="match status" value="1"/>
</dbReference>
<dbReference type="PANTHER" id="PTHR35871:SF1">
    <property type="entry name" value="CXC1-LIKE CYSTEINE CLUSTER ASSOCIATED WITH KDZ TRANSPOSASES DOMAIN-CONTAINING PROTEIN"/>
    <property type="match status" value="1"/>
</dbReference>
<feature type="compositionally biased region" description="Pro residues" evidence="1">
    <location>
        <begin position="23"/>
        <end position="37"/>
    </location>
</feature>
<feature type="region of interest" description="Disordered" evidence="1">
    <location>
        <begin position="121"/>
        <end position="142"/>
    </location>
</feature>
<evidence type="ECO:0000256" key="1">
    <source>
        <dbReference type="SAM" id="MobiDB-lite"/>
    </source>
</evidence>
<dbReference type="OrthoDB" id="10039611at2759"/>
<feature type="compositionally biased region" description="Basic residues" evidence="1">
    <location>
        <begin position="1"/>
        <end position="20"/>
    </location>
</feature>
<dbReference type="Gene3D" id="3.30.420.10">
    <property type="entry name" value="Ribonuclease H-like superfamily/Ribonuclease H"/>
    <property type="match status" value="1"/>
</dbReference>
<dbReference type="AlphaFoldDB" id="A0A9P5YLN0"/>
<organism evidence="2 3">
    <name type="scientific">Pholiota conissans</name>
    <dbReference type="NCBI Taxonomy" id="109636"/>
    <lineage>
        <taxon>Eukaryota</taxon>
        <taxon>Fungi</taxon>
        <taxon>Dikarya</taxon>
        <taxon>Basidiomycota</taxon>
        <taxon>Agaricomycotina</taxon>
        <taxon>Agaricomycetes</taxon>
        <taxon>Agaricomycetidae</taxon>
        <taxon>Agaricales</taxon>
        <taxon>Agaricineae</taxon>
        <taxon>Strophariaceae</taxon>
        <taxon>Pholiota</taxon>
    </lineage>
</organism>
<dbReference type="Proteomes" id="UP000807469">
    <property type="component" value="Unassembled WGS sequence"/>
</dbReference>
<evidence type="ECO:0000313" key="3">
    <source>
        <dbReference type="Proteomes" id="UP000807469"/>
    </source>
</evidence>
<dbReference type="GO" id="GO:0003676">
    <property type="term" value="F:nucleic acid binding"/>
    <property type="evidence" value="ECO:0007669"/>
    <property type="project" value="InterPro"/>
</dbReference>
<gene>
    <name evidence="2" type="ORF">BDN70DRAFT_998814</name>
</gene>
<comment type="caution">
    <text evidence="2">The sequence shown here is derived from an EMBL/GenBank/DDBJ whole genome shotgun (WGS) entry which is preliminary data.</text>
</comment>
<name>A0A9P5YLN0_9AGAR</name>
<evidence type="ECO:0000313" key="2">
    <source>
        <dbReference type="EMBL" id="KAF9470849.1"/>
    </source>
</evidence>
<proteinExistence type="predicted"/>